<evidence type="ECO:0000256" key="10">
    <source>
        <dbReference type="ARBA" id="ARBA00022990"/>
    </source>
</evidence>
<accession>A0A4D6QHA8</accession>
<dbReference type="GO" id="GO:0004197">
    <property type="term" value="F:cysteine-type endopeptidase activity"/>
    <property type="evidence" value="ECO:0007669"/>
    <property type="project" value="InterPro"/>
</dbReference>
<feature type="domain" description="Caspase family p10" evidence="16">
    <location>
        <begin position="194"/>
        <end position="288"/>
    </location>
</feature>
<dbReference type="GO" id="GO:0051604">
    <property type="term" value="P:protein maturation"/>
    <property type="evidence" value="ECO:0007669"/>
    <property type="project" value="UniProtKB-ARBA"/>
</dbReference>
<keyword evidence="7" id="KW-0378">Hydrolase</keyword>
<name>A0A4D6QHA8_HETFO</name>
<keyword evidence="6" id="KW-0053">Apoptosis</keyword>
<dbReference type="FunFam" id="3.40.50.1460:FF:000001">
    <property type="entry name" value="Caspase-3 preproprotein"/>
    <property type="match status" value="1"/>
</dbReference>
<sequence length="288" mass="31808">MSESQENAEASNGDCACALGKDTTDAGEVVAGGLEEPMQVDAKSHARTYRYSLSYPSIGHCVIINNKNFLKSTGMNQRNGTDVDAGNAMKTFAKLGYKVKVYNDQTADQITKLLTSVAKDDHSRCASFVCVLLSHGDEGVFFGTDRAVNLKDLTSLFRGDRCISLAGKPKLFFIQACRGTDLDPGIESDNPSQDSVKIPVEADFIYAYSTAPGYYSWRNTLTGSWFMQSLCEMLSRYGRELELMQVLTRVNYKVALDFESASNMPDFHAKKQIPCIVSTLTKEMYFTS</sequence>
<evidence type="ECO:0000256" key="1">
    <source>
        <dbReference type="ARBA" id="ARBA00004496"/>
    </source>
</evidence>
<dbReference type="GO" id="GO:0030182">
    <property type="term" value="P:neuron differentiation"/>
    <property type="evidence" value="ECO:0007669"/>
    <property type="project" value="TreeGrafter"/>
</dbReference>
<dbReference type="GO" id="GO:0097194">
    <property type="term" value="P:execution phase of apoptosis"/>
    <property type="evidence" value="ECO:0007669"/>
    <property type="project" value="UniProtKB-ARBA"/>
</dbReference>
<evidence type="ECO:0000256" key="8">
    <source>
        <dbReference type="ARBA" id="ARBA00022807"/>
    </source>
</evidence>
<dbReference type="AlphaFoldDB" id="A0A4D6QHA8"/>
<dbReference type="Pfam" id="PF00656">
    <property type="entry name" value="Peptidase_C14"/>
    <property type="match status" value="1"/>
</dbReference>
<comment type="subcellular location">
    <subcellularLocation>
        <location evidence="1">Cytoplasm</location>
    </subcellularLocation>
</comment>
<comment type="catalytic activity">
    <reaction evidence="12">
        <text>Strict requirement for an Asp residue at positions P1 and P4. It has a preferred cleavage sequence of Asp-Xaa-Xaa-Asp-|- with a hydrophobic amino-acid residue at P2 and a hydrophilic amino-acid residue at P3, although Val or Ala are also accepted at this position.</text>
        <dbReference type="EC" id="3.4.22.56"/>
    </reaction>
</comment>
<keyword evidence="11" id="KW-0865">Zymogen</keyword>
<dbReference type="PANTHER" id="PTHR10454:SF198">
    <property type="entry name" value="CASPASE-3"/>
    <property type="match status" value="1"/>
</dbReference>
<keyword evidence="4" id="KW-0597">Phosphoprotein</keyword>
<dbReference type="GO" id="GO:0030216">
    <property type="term" value="P:keratinocyte differentiation"/>
    <property type="evidence" value="ECO:0007669"/>
    <property type="project" value="TreeGrafter"/>
</dbReference>
<dbReference type="GO" id="GO:0031264">
    <property type="term" value="C:death-inducing signaling complex"/>
    <property type="evidence" value="ECO:0007669"/>
    <property type="project" value="TreeGrafter"/>
</dbReference>
<evidence type="ECO:0000256" key="11">
    <source>
        <dbReference type="ARBA" id="ARBA00023145"/>
    </source>
</evidence>
<evidence type="ECO:0000256" key="15">
    <source>
        <dbReference type="RuleBase" id="RU003971"/>
    </source>
</evidence>
<dbReference type="InterPro" id="IPR033139">
    <property type="entry name" value="Caspase_cys_AS"/>
</dbReference>
<dbReference type="InterPro" id="IPR001309">
    <property type="entry name" value="Pept_C14_p20"/>
</dbReference>
<evidence type="ECO:0000259" key="16">
    <source>
        <dbReference type="PROSITE" id="PS50207"/>
    </source>
</evidence>
<gene>
    <name evidence="18" type="primary">cps3</name>
</gene>
<evidence type="ECO:0000256" key="3">
    <source>
        <dbReference type="ARBA" id="ARBA00022490"/>
    </source>
</evidence>
<evidence type="ECO:0000256" key="14">
    <source>
        <dbReference type="ARBA" id="ARBA00039708"/>
    </source>
</evidence>
<reference evidence="18" key="1">
    <citation type="submission" date="2018-09" db="EMBL/GenBank/DDBJ databases">
        <title>Expression of caspase-3 in Heropneutes fossilis.</title>
        <authorList>
            <person name="Hasan R."/>
            <person name="Banerjee B."/>
            <person name="Saha N."/>
        </authorList>
    </citation>
    <scope>NUCLEOTIDE SEQUENCE</scope>
    <source>
        <tissue evidence="18">Liver</tissue>
    </source>
</reference>
<evidence type="ECO:0000259" key="17">
    <source>
        <dbReference type="PROSITE" id="PS50208"/>
    </source>
</evidence>
<evidence type="ECO:0000256" key="4">
    <source>
        <dbReference type="ARBA" id="ARBA00022553"/>
    </source>
</evidence>
<keyword evidence="8" id="KW-0788">Thiol protease</keyword>
<dbReference type="InterPro" id="IPR002138">
    <property type="entry name" value="Pept_C14_p10"/>
</dbReference>
<protein>
    <recommendedName>
        <fullName evidence="14">Caspase-3</fullName>
        <ecNumber evidence="13">3.4.22.56</ecNumber>
    </recommendedName>
</protein>
<dbReference type="GO" id="GO:0005737">
    <property type="term" value="C:cytoplasm"/>
    <property type="evidence" value="ECO:0007669"/>
    <property type="project" value="UniProtKB-SubCell"/>
</dbReference>
<dbReference type="PROSITE" id="PS01121">
    <property type="entry name" value="CASPASE_HIS"/>
    <property type="match status" value="1"/>
</dbReference>
<dbReference type="EMBL" id="MH938570">
    <property type="protein sequence ID" value="QCF47168.1"/>
    <property type="molecule type" value="mRNA"/>
</dbReference>
<dbReference type="PROSITE" id="PS50208">
    <property type="entry name" value="CASPASE_P20"/>
    <property type="match status" value="1"/>
</dbReference>
<dbReference type="PRINTS" id="PR00376">
    <property type="entry name" value="IL1BCENZYME"/>
</dbReference>
<dbReference type="PROSITE" id="PS01122">
    <property type="entry name" value="CASPASE_CYS"/>
    <property type="match status" value="1"/>
</dbReference>
<dbReference type="EC" id="3.4.22.56" evidence="13"/>
<organism evidence="18">
    <name type="scientific">Heteropneustes fossilis</name>
    <name type="common">Stinging catfish</name>
    <dbReference type="NCBI Taxonomy" id="93621"/>
    <lineage>
        <taxon>Eukaryota</taxon>
        <taxon>Metazoa</taxon>
        <taxon>Chordata</taxon>
        <taxon>Craniata</taxon>
        <taxon>Vertebrata</taxon>
        <taxon>Euteleostomi</taxon>
        <taxon>Actinopterygii</taxon>
        <taxon>Neopterygii</taxon>
        <taxon>Teleostei</taxon>
        <taxon>Ostariophysi</taxon>
        <taxon>Siluriformes</taxon>
        <taxon>Heteropneustidae</taxon>
        <taxon>Heteropneustes</taxon>
    </lineage>
</organism>
<proteinExistence type="evidence at transcript level"/>
<evidence type="ECO:0000256" key="7">
    <source>
        <dbReference type="ARBA" id="ARBA00022801"/>
    </source>
</evidence>
<keyword evidence="5" id="KW-0645">Protease</keyword>
<dbReference type="GO" id="GO:0006508">
    <property type="term" value="P:proteolysis"/>
    <property type="evidence" value="ECO:0007669"/>
    <property type="project" value="UniProtKB-KW"/>
</dbReference>
<dbReference type="GO" id="GO:0030218">
    <property type="term" value="P:erythrocyte differentiation"/>
    <property type="evidence" value="ECO:0007669"/>
    <property type="project" value="TreeGrafter"/>
</dbReference>
<dbReference type="Gene3D" id="3.40.50.1460">
    <property type="match status" value="1"/>
</dbReference>
<evidence type="ECO:0000256" key="9">
    <source>
        <dbReference type="ARBA" id="ARBA00022843"/>
    </source>
</evidence>
<dbReference type="PANTHER" id="PTHR10454">
    <property type="entry name" value="CASPASE"/>
    <property type="match status" value="1"/>
</dbReference>
<dbReference type="InterPro" id="IPR002398">
    <property type="entry name" value="Pept_C14"/>
</dbReference>
<keyword evidence="3" id="KW-0963">Cytoplasm</keyword>
<evidence type="ECO:0000256" key="2">
    <source>
        <dbReference type="ARBA" id="ARBA00010134"/>
    </source>
</evidence>
<evidence type="ECO:0000256" key="6">
    <source>
        <dbReference type="ARBA" id="ARBA00022703"/>
    </source>
</evidence>
<dbReference type="InterPro" id="IPR015917">
    <property type="entry name" value="Pept_C14A"/>
</dbReference>
<dbReference type="FunFam" id="3.30.70.1470:FF:000002">
    <property type="entry name" value="Caspase-3"/>
    <property type="match status" value="1"/>
</dbReference>
<comment type="similarity">
    <text evidence="2 15">Belongs to the peptidase C14A family.</text>
</comment>
<dbReference type="InterPro" id="IPR029030">
    <property type="entry name" value="Caspase-like_dom_sf"/>
</dbReference>
<keyword evidence="10" id="KW-0007">Acetylation</keyword>
<dbReference type="PROSITE" id="PS50207">
    <property type="entry name" value="CASPASE_P10"/>
    <property type="match status" value="1"/>
</dbReference>
<dbReference type="GO" id="GO:0043525">
    <property type="term" value="P:positive regulation of neuron apoptotic process"/>
    <property type="evidence" value="ECO:0007669"/>
    <property type="project" value="TreeGrafter"/>
</dbReference>
<evidence type="ECO:0000313" key="18">
    <source>
        <dbReference type="EMBL" id="QCF47168.1"/>
    </source>
</evidence>
<dbReference type="SUPFAM" id="SSF52129">
    <property type="entry name" value="Caspase-like"/>
    <property type="match status" value="1"/>
</dbReference>
<dbReference type="Gene3D" id="3.30.70.1470">
    <property type="entry name" value="Caspase-like"/>
    <property type="match status" value="1"/>
</dbReference>
<keyword evidence="9" id="KW-0832">Ubl conjugation</keyword>
<evidence type="ECO:0000256" key="12">
    <source>
        <dbReference type="ARBA" id="ARBA00036189"/>
    </source>
</evidence>
<dbReference type="InterPro" id="IPR016129">
    <property type="entry name" value="Caspase_his_AS"/>
</dbReference>
<dbReference type="SMART" id="SM00115">
    <property type="entry name" value="CASc"/>
    <property type="match status" value="1"/>
</dbReference>
<evidence type="ECO:0000256" key="13">
    <source>
        <dbReference type="ARBA" id="ARBA00038900"/>
    </source>
</evidence>
<evidence type="ECO:0000256" key="5">
    <source>
        <dbReference type="ARBA" id="ARBA00022670"/>
    </source>
</evidence>
<dbReference type="CDD" id="cd00032">
    <property type="entry name" value="CASc"/>
    <property type="match status" value="1"/>
</dbReference>
<dbReference type="InterPro" id="IPR011600">
    <property type="entry name" value="Pept_C14_caspase"/>
</dbReference>
<feature type="domain" description="Caspase family p20" evidence="17">
    <location>
        <begin position="57"/>
        <end position="181"/>
    </location>
</feature>